<dbReference type="Proteomes" id="UP001303115">
    <property type="component" value="Unassembled WGS sequence"/>
</dbReference>
<dbReference type="PANTHER" id="PTHR35896">
    <property type="entry name" value="IG-LIKE DOMAIN-CONTAINING PROTEIN"/>
    <property type="match status" value="1"/>
</dbReference>
<dbReference type="EMBL" id="MU854590">
    <property type="protein sequence ID" value="KAK4032615.1"/>
    <property type="molecule type" value="Genomic_DNA"/>
</dbReference>
<evidence type="ECO:0000313" key="2">
    <source>
        <dbReference type="Proteomes" id="UP001303115"/>
    </source>
</evidence>
<accession>A0AAN6P8B8</accession>
<reference evidence="2" key="1">
    <citation type="journal article" date="2023" name="Mol. Phylogenet. Evol.">
        <title>Genome-scale phylogeny and comparative genomics of the fungal order Sordariales.</title>
        <authorList>
            <person name="Hensen N."/>
            <person name="Bonometti L."/>
            <person name="Westerberg I."/>
            <person name="Brannstrom I.O."/>
            <person name="Guillou S."/>
            <person name="Cros-Aarteil S."/>
            <person name="Calhoun S."/>
            <person name="Haridas S."/>
            <person name="Kuo A."/>
            <person name="Mondo S."/>
            <person name="Pangilinan J."/>
            <person name="Riley R."/>
            <person name="LaButti K."/>
            <person name="Andreopoulos B."/>
            <person name="Lipzen A."/>
            <person name="Chen C."/>
            <person name="Yan M."/>
            <person name="Daum C."/>
            <person name="Ng V."/>
            <person name="Clum A."/>
            <person name="Steindorff A."/>
            <person name="Ohm R.A."/>
            <person name="Martin F."/>
            <person name="Silar P."/>
            <person name="Natvig D.O."/>
            <person name="Lalanne C."/>
            <person name="Gautier V."/>
            <person name="Ament-Velasquez S.L."/>
            <person name="Kruys A."/>
            <person name="Hutchinson M.I."/>
            <person name="Powell A.J."/>
            <person name="Barry K."/>
            <person name="Miller A.N."/>
            <person name="Grigoriev I.V."/>
            <person name="Debuchy R."/>
            <person name="Gladieux P."/>
            <person name="Hiltunen Thoren M."/>
            <person name="Johannesson H."/>
        </authorList>
    </citation>
    <scope>NUCLEOTIDE SEQUENCE [LARGE SCALE GENOMIC DNA]</scope>
    <source>
        <strain evidence="2">CBS 284.82</strain>
    </source>
</reference>
<keyword evidence="2" id="KW-1185">Reference proteome</keyword>
<dbReference type="InterPro" id="IPR053008">
    <property type="entry name" value="Phomopsin_biosynth_assoc"/>
</dbReference>
<dbReference type="PANTHER" id="PTHR35896:SF3">
    <property type="entry name" value="MAJOR FACILITATOR SUPERFAMILY TRANSPORTER"/>
    <property type="match status" value="1"/>
</dbReference>
<protein>
    <submittedName>
        <fullName evidence="1">Uncharacterized protein</fullName>
    </submittedName>
</protein>
<sequence length="155" mass="17955">MEGATEEEAKSPSSRACGSSAAEAIASGCTWDQLTWSWYPPRCRHYANDEFLAYHDWKFWIDPFRTQEVVGENWTLALDGKKHIWTQRGEHLTHCVFFLLSAGQAARDGTPLSPRLREYEHMHHCAYFLLDVIRRDADWESIDTSNCKVSFEEHC</sequence>
<gene>
    <name evidence="1" type="ORF">C8A01DRAFT_20321</name>
</gene>
<dbReference type="AlphaFoldDB" id="A0AAN6P8B8"/>
<comment type="caution">
    <text evidence="1">The sequence shown here is derived from an EMBL/GenBank/DDBJ whole genome shotgun (WGS) entry which is preliminary data.</text>
</comment>
<name>A0AAN6P8B8_9PEZI</name>
<proteinExistence type="predicted"/>
<evidence type="ECO:0000313" key="1">
    <source>
        <dbReference type="EMBL" id="KAK4032615.1"/>
    </source>
</evidence>
<organism evidence="1 2">
    <name type="scientific">Parachaetomium inaequale</name>
    <dbReference type="NCBI Taxonomy" id="2588326"/>
    <lineage>
        <taxon>Eukaryota</taxon>
        <taxon>Fungi</taxon>
        <taxon>Dikarya</taxon>
        <taxon>Ascomycota</taxon>
        <taxon>Pezizomycotina</taxon>
        <taxon>Sordariomycetes</taxon>
        <taxon>Sordariomycetidae</taxon>
        <taxon>Sordariales</taxon>
        <taxon>Chaetomiaceae</taxon>
        <taxon>Parachaetomium</taxon>
    </lineage>
</organism>